<organism evidence="2 3">
    <name type="scientific">Comamonas avium</name>
    <dbReference type="NCBI Taxonomy" id="2762231"/>
    <lineage>
        <taxon>Bacteria</taxon>
        <taxon>Pseudomonadati</taxon>
        <taxon>Pseudomonadota</taxon>
        <taxon>Betaproteobacteria</taxon>
        <taxon>Burkholderiales</taxon>
        <taxon>Comamonadaceae</taxon>
        <taxon>Comamonas</taxon>
    </lineage>
</organism>
<dbReference type="EMBL" id="JACSQK010000001">
    <property type="protein sequence ID" value="MBD7958858.1"/>
    <property type="molecule type" value="Genomic_DNA"/>
</dbReference>
<feature type="region of interest" description="Disordered" evidence="1">
    <location>
        <begin position="1"/>
        <end position="50"/>
    </location>
</feature>
<sequence length="115" mass="11008">MNTRNPLEPANPATDPDLAEQAQPGHGVPSQDPDPNAQVAMSEQESAREISSSLVGGGALAGVAVGAAVGGAVAGPVGILVGGTVGSVAGALGAAAAGTSAERNKSEVEDCPPEK</sequence>
<keyword evidence="3" id="KW-1185">Reference proteome</keyword>
<gene>
    <name evidence="2" type="ORF">H9646_00010</name>
</gene>
<evidence type="ECO:0000256" key="1">
    <source>
        <dbReference type="SAM" id="MobiDB-lite"/>
    </source>
</evidence>
<evidence type="ECO:0008006" key="4">
    <source>
        <dbReference type="Google" id="ProtNLM"/>
    </source>
</evidence>
<feature type="region of interest" description="Disordered" evidence="1">
    <location>
        <begin position="95"/>
        <end position="115"/>
    </location>
</feature>
<accession>A0ABR8S5U8</accession>
<evidence type="ECO:0000313" key="2">
    <source>
        <dbReference type="EMBL" id="MBD7958858.1"/>
    </source>
</evidence>
<proteinExistence type="predicted"/>
<evidence type="ECO:0000313" key="3">
    <source>
        <dbReference type="Proteomes" id="UP000634919"/>
    </source>
</evidence>
<dbReference type="Proteomes" id="UP000634919">
    <property type="component" value="Unassembled WGS sequence"/>
</dbReference>
<comment type="caution">
    <text evidence="2">The sequence shown here is derived from an EMBL/GenBank/DDBJ whole genome shotgun (WGS) entry which is preliminary data.</text>
</comment>
<reference evidence="2 3" key="1">
    <citation type="submission" date="2020-08" db="EMBL/GenBank/DDBJ databases">
        <title>A Genomic Blueprint of the Chicken Gut Microbiome.</title>
        <authorList>
            <person name="Gilroy R."/>
            <person name="Ravi A."/>
            <person name="Getino M."/>
            <person name="Pursley I."/>
            <person name="Horton D.L."/>
            <person name="Alikhan N.-F."/>
            <person name="Baker D."/>
            <person name="Gharbi K."/>
            <person name="Hall N."/>
            <person name="Watson M."/>
            <person name="Adriaenssens E.M."/>
            <person name="Foster-Nyarko E."/>
            <person name="Jarju S."/>
            <person name="Secka A."/>
            <person name="Antonio M."/>
            <person name="Oren A."/>
            <person name="Chaudhuri R."/>
            <person name="La Ragione R.M."/>
            <person name="Hildebrand F."/>
            <person name="Pallen M.J."/>
        </authorList>
    </citation>
    <scope>NUCLEOTIDE SEQUENCE [LARGE SCALE GENOMIC DNA]</scope>
    <source>
        <strain evidence="2 3">Sa2CVA6</strain>
    </source>
</reference>
<name>A0ABR8S5U8_9BURK</name>
<protein>
    <recommendedName>
        <fullName evidence="4">Bacteriocin</fullName>
    </recommendedName>
</protein>
<feature type="compositionally biased region" description="Polar residues" evidence="1">
    <location>
        <begin position="39"/>
        <end position="50"/>
    </location>
</feature>
<dbReference type="RefSeq" id="WP_191721293.1">
    <property type="nucleotide sequence ID" value="NZ_JACSQK010000001.1"/>
</dbReference>
<feature type="compositionally biased region" description="Basic and acidic residues" evidence="1">
    <location>
        <begin position="102"/>
        <end position="115"/>
    </location>
</feature>